<dbReference type="PANTHER" id="PTHR40734">
    <property type="entry name" value="TRNA-SPECIFIC ADENOSINE DEAMINASE-RELATED"/>
    <property type="match status" value="1"/>
</dbReference>
<sequence>MSNADSKPSGDRIDVITLDVLPNGLPSDNRPRSQATPIAYGLDTDAFRLYELTLTDEAHVLVGNTLTLAPAAEQSEDVKRSRRIEYADLSGTAQSELEYAIEDLIDEEERRFVDYYNEAQPITIRLHQLNLFPGIGKKLRNDILDERKREPFESFEEVSDRVSGLHDPKQTIIDRILEELREDDLKYRIFAAE</sequence>
<evidence type="ECO:0000313" key="6">
    <source>
        <dbReference type="Proteomes" id="UP000326865"/>
    </source>
</evidence>
<dbReference type="Proteomes" id="UP000326302">
    <property type="component" value="Unassembled WGS sequence"/>
</dbReference>
<dbReference type="Pfam" id="PF04919">
    <property type="entry name" value="DUF655"/>
    <property type="match status" value="1"/>
</dbReference>
<dbReference type="OrthoDB" id="7902at2157"/>
<dbReference type="Gene3D" id="2.40.50.140">
    <property type="entry name" value="Nucleic acid-binding proteins"/>
    <property type="match status" value="1"/>
</dbReference>
<gene>
    <name evidence="1" type="ORF">DM867_08325</name>
    <name evidence="2" type="ORF">DMP03_09980</name>
    <name evidence="3" type="ORF">DP108_07280</name>
</gene>
<dbReference type="RefSeq" id="WP_152120538.1">
    <property type="nucleotide sequence ID" value="NZ_QJOW01000004.1"/>
</dbReference>
<dbReference type="InterPro" id="IPR012340">
    <property type="entry name" value="NA-bd_OB-fold"/>
</dbReference>
<evidence type="ECO:0000313" key="2">
    <source>
        <dbReference type="EMBL" id="KAB7514207.1"/>
    </source>
</evidence>
<dbReference type="EMBL" id="QJOW01000004">
    <property type="protein sequence ID" value="KAB7514207.1"/>
    <property type="molecule type" value="Genomic_DNA"/>
</dbReference>
<evidence type="ECO:0000313" key="1">
    <source>
        <dbReference type="EMBL" id="KAB7513806.1"/>
    </source>
</evidence>
<keyword evidence="6" id="KW-1185">Reference proteome</keyword>
<comment type="caution">
    <text evidence="2">The sequence shown here is derived from an EMBL/GenBank/DDBJ whole genome shotgun (WGS) entry which is preliminary data.</text>
</comment>
<accession>A0A5N5UNL9</accession>
<dbReference type="EMBL" id="QKKZ01000003">
    <property type="protein sequence ID" value="KAB7513806.1"/>
    <property type="molecule type" value="Genomic_DNA"/>
</dbReference>
<organism evidence="2 5">
    <name type="scientific">Halosegnis rubeus</name>
    <dbReference type="NCBI Taxonomy" id="2212850"/>
    <lineage>
        <taxon>Archaea</taxon>
        <taxon>Methanobacteriati</taxon>
        <taxon>Methanobacteriota</taxon>
        <taxon>Stenosarchaea group</taxon>
        <taxon>Halobacteria</taxon>
        <taxon>Halobacteriales</taxon>
        <taxon>Natronomonadaceae</taxon>
        <taxon>Halosegnis</taxon>
    </lineage>
</organism>
<proteinExistence type="predicted"/>
<dbReference type="AlphaFoldDB" id="A0A5N5U6R4"/>
<evidence type="ECO:0000313" key="4">
    <source>
        <dbReference type="Proteomes" id="UP000326207"/>
    </source>
</evidence>
<dbReference type="Proteomes" id="UP000326865">
    <property type="component" value="Unassembled WGS sequence"/>
</dbReference>
<dbReference type="EMBL" id="QMDY01000003">
    <property type="protein sequence ID" value="KAB7518943.1"/>
    <property type="molecule type" value="Genomic_DNA"/>
</dbReference>
<protein>
    <submittedName>
        <fullName evidence="2">DUF655 domain-containing protein</fullName>
    </submittedName>
</protein>
<name>A0A5N5U6R4_9EURY</name>
<accession>A0A5N5U6R4</accession>
<dbReference type="Proteomes" id="UP000326207">
    <property type="component" value="Unassembled WGS sequence"/>
</dbReference>
<dbReference type="InterPro" id="IPR007003">
    <property type="entry name" value="DUF655"/>
</dbReference>
<evidence type="ECO:0000313" key="3">
    <source>
        <dbReference type="EMBL" id="KAB7518943.1"/>
    </source>
</evidence>
<accession>A0A5N5U5B2</accession>
<dbReference type="PANTHER" id="PTHR40734:SF1">
    <property type="entry name" value="DNA-BINDING PROTEIN"/>
    <property type="match status" value="1"/>
</dbReference>
<dbReference type="SUPFAM" id="SSF160975">
    <property type="entry name" value="AF1531-like"/>
    <property type="match status" value="1"/>
</dbReference>
<dbReference type="Gene3D" id="1.10.150.280">
    <property type="entry name" value="AF1531-like domain"/>
    <property type="match status" value="1"/>
</dbReference>
<reference evidence="4 5" key="1">
    <citation type="submission" date="2019-10" db="EMBL/GenBank/DDBJ databases">
        <title>Unraveling microbial dark matter from salterns through culturing: the case of the genus Halosegnis.</title>
        <authorList>
            <person name="Duran-Viseras A."/>
            <person name="Andrei A.-S."/>
            <person name="Vera-Gargallo B."/>
            <person name="Ghai R."/>
            <person name="Sanchez-Porro C."/>
            <person name="Ventosa A."/>
        </authorList>
    </citation>
    <scope>NUCLEOTIDE SEQUENCE [LARGE SCALE GENOMIC DNA]</scope>
    <source>
        <strain evidence="2 5">F17-44</strain>
        <strain evidence="1 6">F18-79</strain>
        <strain evidence="3 4">F19-13</strain>
    </source>
</reference>
<evidence type="ECO:0000313" key="5">
    <source>
        <dbReference type="Proteomes" id="UP000326302"/>
    </source>
</evidence>